<evidence type="ECO:0000313" key="2">
    <source>
        <dbReference type="Proteomes" id="UP000030687"/>
    </source>
</evidence>
<dbReference type="InParanoid" id="V4SCT4"/>
<reference evidence="1 2" key="1">
    <citation type="submission" date="2013-10" db="EMBL/GenBank/DDBJ databases">
        <authorList>
            <consortium name="International Citrus Genome Consortium"/>
            <person name="Jenkins J."/>
            <person name="Schmutz J."/>
            <person name="Prochnik S."/>
            <person name="Rokhsar D."/>
            <person name="Gmitter F."/>
            <person name="Ollitrault P."/>
            <person name="Machado M."/>
            <person name="Talon M."/>
            <person name="Wincker P."/>
            <person name="Jaillon O."/>
            <person name="Morgante M."/>
        </authorList>
    </citation>
    <scope>NUCLEOTIDE SEQUENCE</scope>
    <source>
        <strain evidence="2">cv. Clemenules</strain>
    </source>
</reference>
<dbReference type="EMBL" id="KI536799">
    <property type="protein sequence ID" value="ESR45403.1"/>
    <property type="molecule type" value="Genomic_DNA"/>
</dbReference>
<accession>V4SCT4</accession>
<evidence type="ECO:0000313" key="1">
    <source>
        <dbReference type="EMBL" id="ESR45403.1"/>
    </source>
</evidence>
<gene>
    <name evidence="1" type="ORF">CICLE_v10003076mg</name>
</gene>
<name>V4SCT4_CITCL</name>
<dbReference type="KEGG" id="cic:CICLE_v10003076mg"/>
<dbReference type="AlphaFoldDB" id="V4SCT4"/>
<dbReference type="Gramene" id="ESR45403">
    <property type="protein sequence ID" value="ESR45403"/>
    <property type="gene ID" value="CICLE_v10003076mg"/>
</dbReference>
<organism evidence="1 2">
    <name type="scientific">Citrus clementina</name>
    <name type="common">Clementine</name>
    <name type="synonym">Citrus deliciosa x Citrus sinensis</name>
    <dbReference type="NCBI Taxonomy" id="85681"/>
    <lineage>
        <taxon>Eukaryota</taxon>
        <taxon>Viridiplantae</taxon>
        <taxon>Streptophyta</taxon>
        <taxon>Embryophyta</taxon>
        <taxon>Tracheophyta</taxon>
        <taxon>Spermatophyta</taxon>
        <taxon>Magnoliopsida</taxon>
        <taxon>eudicotyledons</taxon>
        <taxon>Gunneridae</taxon>
        <taxon>Pentapetalae</taxon>
        <taxon>rosids</taxon>
        <taxon>malvids</taxon>
        <taxon>Sapindales</taxon>
        <taxon>Rutaceae</taxon>
        <taxon>Aurantioideae</taxon>
        <taxon>Citrus</taxon>
    </lineage>
</organism>
<proteinExistence type="predicted"/>
<sequence>MLQKILFKGLRRSQTKTYTPLSIHKCVPATHPRKWTRSSSSIRYPLAMQDIISIACVTHNYTCVGE</sequence>
<protein>
    <submittedName>
        <fullName evidence="1">Uncharacterized protein</fullName>
    </submittedName>
</protein>
<keyword evidence="2" id="KW-1185">Reference proteome</keyword>
<dbReference type="Proteomes" id="UP000030687">
    <property type="component" value="Unassembled WGS sequence"/>
</dbReference>